<evidence type="ECO:0000313" key="7">
    <source>
        <dbReference type="Proteomes" id="UP000177383"/>
    </source>
</evidence>
<feature type="compositionally biased region" description="Basic and acidic residues" evidence="4">
    <location>
        <begin position="17"/>
        <end position="26"/>
    </location>
</feature>
<dbReference type="GO" id="GO:0055085">
    <property type="term" value="P:transmembrane transport"/>
    <property type="evidence" value="ECO:0007669"/>
    <property type="project" value="InterPro"/>
</dbReference>
<dbReference type="EMBL" id="MFJE01000029">
    <property type="protein sequence ID" value="OGG14010.1"/>
    <property type="molecule type" value="Genomic_DNA"/>
</dbReference>
<evidence type="ECO:0000256" key="3">
    <source>
        <dbReference type="ARBA" id="ARBA00022729"/>
    </source>
</evidence>
<dbReference type="Pfam" id="PF01547">
    <property type="entry name" value="SBP_bac_1"/>
    <property type="match status" value="1"/>
</dbReference>
<evidence type="ECO:0008006" key="8">
    <source>
        <dbReference type="Google" id="ProtNLM"/>
    </source>
</evidence>
<feature type="region of interest" description="Disordered" evidence="4">
    <location>
        <begin position="1"/>
        <end position="71"/>
    </location>
</feature>
<dbReference type="AlphaFoldDB" id="A0A1F5ZNC6"/>
<evidence type="ECO:0000256" key="2">
    <source>
        <dbReference type="ARBA" id="ARBA00022448"/>
    </source>
</evidence>
<keyword evidence="2" id="KW-0813">Transport</keyword>
<dbReference type="PANTHER" id="PTHR30061">
    <property type="entry name" value="MALTOSE-BINDING PERIPLASMIC PROTEIN"/>
    <property type="match status" value="1"/>
</dbReference>
<dbReference type="GO" id="GO:0042956">
    <property type="term" value="P:maltodextrin transmembrane transport"/>
    <property type="evidence" value="ECO:0007669"/>
    <property type="project" value="TreeGrafter"/>
</dbReference>
<dbReference type="Proteomes" id="UP000177383">
    <property type="component" value="Unassembled WGS sequence"/>
</dbReference>
<keyword evidence="5" id="KW-0812">Transmembrane</keyword>
<keyword evidence="5" id="KW-0472">Membrane</keyword>
<organism evidence="6 7">
    <name type="scientific">Candidatus Gottesmanbacteria bacterium RIFCSPHIGHO2_01_FULL_39_10</name>
    <dbReference type="NCBI Taxonomy" id="1798375"/>
    <lineage>
        <taxon>Bacteria</taxon>
        <taxon>Candidatus Gottesmaniibacteriota</taxon>
    </lineage>
</organism>
<dbReference type="GO" id="GO:0055052">
    <property type="term" value="C:ATP-binding cassette (ABC) transporter complex, substrate-binding subunit-containing"/>
    <property type="evidence" value="ECO:0007669"/>
    <property type="project" value="TreeGrafter"/>
</dbReference>
<dbReference type="GO" id="GO:0015768">
    <property type="term" value="P:maltose transport"/>
    <property type="evidence" value="ECO:0007669"/>
    <property type="project" value="TreeGrafter"/>
</dbReference>
<sequence length="506" mass="56988">MDDNKINPEENQSFDVAQDKSFDSTQDKPTPIFESVSEENLKPEEVAPEVVAPTGEEMAPEEPGTEIPSDVPPVVYEENKSKYFIVAGGAIFFLLILLFFLRVFFGKKTPVKEIKLVYWGLWEEKEVFTPVIEDYQRKNPGVKIDYQKMSAQDYRDKLLVRSKNGEGPDLFRFHNTWLPEIKDVVVPIPGNIMTNSEFEKTFYKIQQQDLKIGNFYYGIPLTLDGLVLVYNDSLFKKAGIATPPSTWDDLTDSVIKLTVKDTDGQLVTAGIALGLASNIDHFSDILGLMIVQNGASLKTLDQIEAVGALESFRKFAEPPNNFWDENMPNSVTAFIQEKVAMVFVPSWEILTIKNANPDLQLKVIPVPSVPGGSPTSIANYWVEGVSRYSKNQLEAWKYLRFLSEKDSLTKLYEIESRSRLFGEPYSRVDLGTLLAQNEYIGAVIKQADFYQSLPLISRTFDNGLNDEIIQYLENAINSTVQGVAYADALKTAKKGVDQVLTKYKSE</sequence>
<dbReference type="PANTHER" id="PTHR30061:SF50">
    <property type="entry name" value="MALTOSE_MALTODEXTRIN-BINDING PERIPLASMIC PROTEIN"/>
    <property type="match status" value="1"/>
</dbReference>
<dbReference type="InterPro" id="IPR006059">
    <property type="entry name" value="SBP"/>
</dbReference>
<dbReference type="SUPFAM" id="SSF53850">
    <property type="entry name" value="Periplasmic binding protein-like II"/>
    <property type="match status" value="1"/>
</dbReference>
<dbReference type="STRING" id="1798375.A2773_00510"/>
<evidence type="ECO:0000313" key="6">
    <source>
        <dbReference type="EMBL" id="OGG14010.1"/>
    </source>
</evidence>
<evidence type="ECO:0000256" key="5">
    <source>
        <dbReference type="SAM" id="Phobius"/>
    </source>
</evidence>
<protein>
    <recommendedName>
        <fullName evidence="8">Sugar ABC transporter substrate-binding protein</fullName>
    </recommendedName>
</protein>
<reference evidence="6 7" key="1">
    <citation type="journal article" date="2016" name="Nat. Commun.">
        <title>Thousands of microbial genomes shed light on interconnected biogeochemical processes in an aquifer system.</title>
        <authorList>
            <person name="Anantharaman K."/>
            <person name="Brown C.T."/>
            <person name="Hug L.A."/>
            <person name="Sharon I."/>
            <person name="Castelle C.J."/>
            <person name="Probst A.J."/>
            <person name="Thomas B.C."/>
            <person name="Singh A."/>
            <person name="Wilkins M.J."/>
            <person name="Karaoz U."/>
            <person name="Brodie E.L."/>
            <person name="Williams K.H."/>
            <person name="Hubbard S.S."/>
            <person name="Banfield J.F."/>
        </authorList>
    </citation>
    <scope>NUCLEOTIDE SEQUENCE [LARGE SCALE GENOMIC DNA]</scope>
</reference>
<evidence type="ECO:0000256" key="1">
    <source>
        <dbReference type="ARBA" id="ARBA00008520"/>
    </source>
</evidence>
<keyword evidence="3" id="KW-0732">Signal</keyword>
<dbReference type="PROSITE" id="PS01037">
    <property type="entry name" value="SBP_BACTERIAL_1"/>
    <property type="match status" value="1"/>
</dbReference>
<name>A0A1F5ZNC6_9BACT</name>
<dbReference type="InterPro" id="IPR006061">
    <property type="entry name" value="SBP_1_CS"/>
</dbReference>
<comment type="caution">
    <text evidence="6">The sequence shown here is derived from an EMBL/GenBank/DDBJ whole genome shotgun (WGS) entry which is preliminary data.</text>
</comment>
<keyword evidence="5" id="KW-1133">Transmembrane helix</keyword>
<accession>A0A1F5ZNC6</accession>
<dbReference type="GO" id="GO:1901982">
    <property type="term" value="F:maltose binding"/>
    <property type="evidence" value="ECO:0007669"/>
    <property type="project" value="TreeGrafter"/>
</dbReference>
<proteinExistence type="inferred from homology"/>
<gene>
    <name evidence="6" type="ORF">A2773_00510</name>
</gene>
<dbReference type="Gene3D" id="3.40.190.10">
    <property type="entry name" value="Periplasmic binding protein-like II"/>
    <property type="match status" value="1"/>
</dbReference>
<comment type="similarity">
    <text evidence="1">Belongs to the bacterial solute-binding protein 1 family.</text>
</comment>
<feature type="transmembrane region" description="Helical" evidence="5">
    <location>
        <begin position="83"/>
        <end position="105"/>
    </location>
</feature>
<evidence type="ECO:0000256" key="4">
    <source>
        <dbReference type="SAM" id="MobiDB-lite"/>
    </source>
</evidence>